<dbReference type="Proteomes" id="UP000324222">
    <property type="component" value="Unassembled WGS sequence"/>
</dbReference>
<comment type="caution">
    <text evidence="1">The sequence shown here is derived from an EMBL/GenBank/DDBJ whole genome shotgun (WGS) entry which is preliminary data.</text>
</comment>
<evidence type="ECO:0000313" key="1">
    <source>
        <dbReference type="EMBL" id="MPC37312.1"/>
    </source>
</evidence>
<reference evidence="1 2" key="1">
    <citation type="submission" date="2019-05" db="EMBL/GenBank/DDBJ databases">
        <title>Another draft genome of Portunus trituberculatus and its Hox gene families provides insights of decapod evolution.</title>
        <authorList>
            <person name="Jeong J.-H."/>
            <person name="Song I."/>
            <person name="Kim S."/>
            <person name="Choi T."/>
            <person name="Kim D."/>
            <person name="Ryu S."/>
            <person name="Kim W."/>
        </authorList>
    </citation>
    <scope>NUCLEOTIDE SEQUENCE [LARGE SCALE GENOMIC DNA]</scope>
    <source>
        <tissue evidence="1">Muscle</tissue>
    </source>
</reference>
<gene>
    <name evidence="1" type="ORF">E2C01_030786</name>
</gene>
<dbReference type="AlphaFoldDB" id="A0A5B7EST3"/>
<protein>
    <submittedName>
        <fullName evidence="1">Uncharacterized protein</fullName>
    </submittedName>
</protein>
<keyword evidence="2" id="KW-1185">Reference proteome</keyword>
<proteinExistence type="predicted"/>
<organism evidence="1 2">
    <name type="scientific">Portunus trituberculatus</name>
    <name type="common">Swimming crab</name>
    <name type="synonym">Neptunus trituberculatus</name>
    <dbReference type="NCBI Taxonomy" id="210409"/>
    <lineage>
        <taxon>Eukaryota</taxon>
        <taxon>Metazoa</taxon>
        <taxon>Ecdysozoa</taxon>
        <taxon>Arthropoda</taxon>
        <taxon>Crustacea</taxon>
        <taxon>Multicrustacea</taxon>
        <taxon>Malacostraca</taxon>
        <taxon>Eumalacostraca</taxon>
        <taxon>Eucarida</taxon>
        <taxon>Decapoda</taxon>
        <taxon>Pleocyemata</taxon>
        <taxon>Brachyura</taxon>
        <taxon>Eubrachyura</taxon>
        <taxon>Portunoidea</taxon>
        <taxon>Portunidae</taxon>
        <taxon>Portuninae</taxon>
        <taxon>Portunus</taxon>
    </lineage>
</organism>
<evidence type="ECO:0000313" key="2">
    <source>
        <dbReference type="Proteomes" id="UP000324222"/>
    </source>
</evidence>
<accession>A0A5B7EST3</accession>
<name>A0A5B7EST3_PORTR</name>
<dbReference type="EMBL" id="VSRR010003744">
    <property type="protein sequence ID" value="MPC37312.1"/>
    <property type="molecule type" value="Genomic_DNA"/>
</dbReference>
<sequence length="135" mass="15288">MSPHLRVMSEEFMYGRKGQGERQKAREVVIYVGEITVEIELLAVKAAGHTRLASPLQGQRRGRGVCFKVSRSHDTQSTTVTPRRCLMWCCILRRRAASSESRRTVGSGTVAPDKFRDEFGVVCKSEEEEEELQED</sequence>